<organism evidence="2 3">
    <name type="scientific">Mesorhizobium cantuariense</name>
    <dbReference type="NCBI Taxonomy" id="1300275"/>
    <lineage>
        <taxon>Bacteria</taxon>
        <taxon>Pseudomonadati</taxon>
        <taxon>Pseudomonadota</taxon>
        <taxon>Alphaproteobacteria</taxon>
        <taxon>Hyphomicrobiales</taxon>
        <taxon>Phyllobacteriaceae</taxon>
        <taxon>Mesorhizobium</taxon>
    </lineage>
</organism>
<dbReference type="Gene3D" id="3.30.1540.10">
    <property type="entry name" value="formyl-coa transferase, domain 3"/>
    <property type="match status" value="1"/>
</dbReference>
<evidence type="ECO:0000313" key="2">
    <source>
        <dbReference type="EMBL" id="MFC3325005.1"/>
    </source>
</evidence>
<keyword evidence="2" id="KW-0808">Transferase</keyword>
<feature type="region of interest" description="Disordered" evidence="1">
    <location>
        <begin position="343"/>
        <end position="362"/>
    </location>
</feature>
<sequence>MSTSLSAAGKTGPLAGLKVIEMAGLGPVPLAGLLLSEMGAEVLRIERAATSQLLSLPDEYNIDRHGRALLCLDLKRREGTDLLLRLAEKADILLEGFRPGVMERLGLGPEAVLARNPALIYGRMTGFGQDGPLAGRAGHDITYLAYCGVLHAIGHADHRPVPPLNLVADYGGGAMMLIAGVLAALFQRSRTGKGEIIDAAMVEGASMLAVPLHALMAAGLWSEKRGTNLLDSGAPFYDTYETADGGHIAIGCLEPQFFAEFASLLPLDERFVSGQYDEALWPSMRAAIADRVRQKSRDDWDLLFAQTDACVAPVLSLQEAKHHPHNRARNAFVTAGAFERPAPAPRFSGSQPAPATKPADSDLAPSTVLARFGFSKAEVDDLVKFGLLTDN</sequence>
<dbReference type="GO" id="GO:0016740">
    <property type="term" value="F:transferase activity"/>
    <property type="evidence" value="ECO:0007669"/>
    <property type="project" value="UniProtKB-KW"/>
</dbReference>
<dbReference type="Pfam" id="PF02515">
    <property type="entry name" value="CoA_transf_3"/>
    <property type="match status" value="1"/>
</dbReference>
<gene>
    <name evidence="2" type="ORF">ACFOJ9_25015</name>
</gene>
<name>A0ABV7MSU2_9HYPH</name>
<dbReference type="RefSeq" id="WP_378982305.1">
    <property type="nucleotide sequence ID" value="NZ_JBHRVD010000001.1"/>
</dbReference>
<reference evidence="3" key="1">
    <citation type="journal article" date="2019" name="Int. J. Syst. Evol. Microbiol.">
        <title>The Global Catalogue of Microorganisms (GCM) 10K type strain sequencing project: providing services to taxonomists for standard genome sequencing and annotation.</title>
        <authorList>
            <consortium name="The Broad Institute Genomics Platform"/>
            <consortium name="The Broad Institute Genome Sequencing Center for Infectious Disease"/>
            <person name="Wu L."/>
            <person name="Ma J."/>
        </authorList>
    </citation>
    <scope>NUCLEOTIDE SEQUENCE [LARGE SCALE GENOMIC DNA]</scope>
    <source>
        <strain evidence="3">ICMP 19515</strain>
    </source>
</reference>
<dbReference type="SUPFAM" id="SSF89796">
    <property type="entry name" value="CoA-transferase family III (CaiB/BaiF)"/>
    <property type="match status" value="1"/>
</dbReference>
<dbReference type="Proteomes" id="UP001595648">
    <property type="component" value="Unassembled WGS sequence"/>
</dbReference>
<dbReference type="InterPro" id="IPR050509">
    <property type="entry name" value="CoA-transferase_III"/>
</dbReference>
<dbReference type="Gene3D" id="3.40.50.10540">
    <property type="entry name" value="Crotonobetainyl-coa:carnitine coa-transferase, domain 1"/>
    <property type="match status" value="1"/>
</dbReference>
<dbReference type="InterPro" id="IPR044855">
    <property type="entry name" value="CoA-Trfase_III_dom3_sf"/>
</dbReference>
<evidence type="ECO:0000313" key="3">
    <source>
        <dbReference type="Proteomes" id="UP001595648"/>
    </source>
</evidence>
<protein>
    <submittedName>
        <fullName evidence="2">CaiB/BaiF CoA transferase family protein</fullName>
    </submittedName>
</protein>
<accession>A0ABV7MSU2</accession>
<comment type="caution">
    <text evidence="2">The sequence shown here is derived from an EMBL/GenBank/DDBJ whole genome shotgun (WGS) entry which is preliminary data.</text>
</comment>
<keyword evidence="3" id="KW-1185">Reference proteome</keyword>
<dbReference type="PANTHER" id="PTHR48228:SF5">
    <property type="entry name" value="ALPHA-METHYLACYL-COA RACEMASE"/>
    <property type="match status" value="1"/>
</dbReference>
<evidence type="ECO:0000256" key="1">
    <source>
        <dbReference type="SAM" id="MobiDB-lite"/>
    </source>
</evidence>
<dbReference type="InterPro" id="IPR023606">
    <property type="entry name" value="CoA-Trfase_III_dom_1_sf"/>
</dbReference>
<dbReference type="InterPro" id="IPR003673">
    <property type="entry name" value="CoA-Trfase_fam_III"/>
</dbReference>
<dbReference type="EMBL" id="JBHRVD010000001">
    <property type="protein sequence ID" value="MFC3325005.1"/>
    <property type="molecule type" value="Genomic_DNA"/>
</dbReference>
<proteinExistence type="predicted"/>
<dbReference type="PANTHER" id="PTHR48228">
    <property type="entry name" value="SUCCINYL-COA--D-CITRAMALATE COA-TRANSFERASE"/>
    <property type="match status" value="1"/>
</dbReference>